<evidence type="ECO:0000313" key="13">
    <source>
        <dbReference type="Proteomes" id="UP001328107"/>
    </source>
</evidence>
<evidence type="ECO:0000256" key="4">
    <source>
        <dbReference type="ARBA" id="ARBA00022833"/>
    </source>
</evidence>
<dbReference type="PANTHER" id="PTHR24083">
    <property type="entry name" value="NUCLEAR HORMONE RECEPTOR"/>
    <property type="match status" value="1"/>
</dbReference>
<gene>
    <name evidence="12" type="ORF">PMAYCL1PPCAC_15477</name>
</gene>
<dbReference type="AlphaFoldDB" id="A0AAN5HY33"/>
<evidence type="ECO:0000256" key="2">
    <source>
        <dbReference type="ARBA" id="ARBA00022723"/>
    </source>
</evidence>
<keyword evidence="2" id="KW-0479">Metal-binding</keyword>
<keyword evidence="4" id="KW-0862">Zinc</keyword>
<proteinExistence type="inferred from homology"/>
<feature type="domain" description="Nuclear receptor" evidence="11">
    <location>
        <begin position="143"/>
        <end position="217"/>
    </location>
</feature>
<accession>A0AAN5HY33</accession>
<dbReference type="PROSITE" id="PS00031">
    <property type="entry name" value="NUCLEAR_REC_DBD_1"/>
    <property type="match status" value="1"/>
</dbReference>
<keyword evidence="6" id="KW-0238">DNA-binding</keyword>
<dbReference type="PROSITE" id="PS51030">
    <property type="entry name" value="NUCLEAR_REC_DBD_2"/>
    <property type="match status" value="1"/>
</dbReference>
<keyword evidence="9" id="KW-0539">Nucleus</keyword>
<dbReference type="EMBL" id="BTRK01000004">
    <property type="protein sequence ID" value="GMR45282.1"/>
    <property type="molecule type" value="Genomic_DNA"/>
</dbReference>
<evidence type="ECO:0000256" key="7">
    <source>
        <dbReference type="ARBA" id="ARBA00023163"/>
    </source>
</evidence>
<dbReference type="GO" id="GO:0008270">
    <property type="term" value="F:zinc ion binding"/>
    <property type="evidence" value="ECO:0007669"/>
    <property type="project" value="UniProtKB-KW"/>
</dbReference>
<comment type="caution">
    <text evidence="12">The sequence shown here is derived from an EMBL/GenBank/DDBJ whole genome shotgun (WGS) entry which is preliminary data.</text>
</comment>
<dbReference type="SUPFAM" id="SSF57716">
    <property type="entry name" value="Glucocorticoid receptor-like (DNA-binding domain)"/>
    <property type="match status" value="1"/>
</dbReference>
<evidence type="ECO:0000256" key="8">
    <source>
        <dbReference type="ARBA" id="ARBA00023170"/>
    </source>
</evidence>
<comment type="similarity">
    <text evidence="1">Belongs to the nuclear hormone receptor family.</text>
</comment>
<evidence type="ECO:0000256" key="1">
    <source>
        <dbReference type="ARBA" id="ARBA00005993"/>
    </source>
</evidence>
<evidence type="ECO:0000259" key="11">
    <source>
        <dbReference type="PROSITE" id="PS51030"/>
    </source>
</evidence>
<keyword evidence="5" id="KW-0805">Transcription regulation</keyword>
<keyword evidence="8" id="KW-0675">Receptor</keyword>
<name>A0AAN5HY33_9BILA</name>
<evidence type="ECO:0000256" key="5">
    <source>
        <dbReference type="ARBA" id="ARBA00023015"/>
    </source>
</evidence>
<dbReference type="GO" id="GO:0043565">
    <property type="term" value="F:sequence-specific DNA binding"/>
    <property type="evidence" value="ECO:0007669"/>
    <property type="project" value="InterPro"/>
</dbReference>
<evidence type="ECO:0000256" key="3">
    <source>
        <dbReference type="ARBA" id="ARBA00022771"/>
    </source>
</evidence>
<evidence type="ECO:0000256" key="9">
    <source>
        <dbReference type="ARBA" id="ARBA00023242"/>
    </source>
</evidence>
<keyword evidence="10" id="KW-1133">Transmembrane helix</keyword>
<evidence type="ECO:0000313" key="12">
    <source>
        <dbReference type="EMBL" id="GMR45282.1"/>
    </source>
</evidence>
<keyword evidence="10" id="KW-0812">Transmembrane</keyword>
<dbReference type="Gene3D" id="3.30.50.10">
    <property type="entry name" value="Erythroid Transcription Factor GATA-1, subunit A"/>
    <property type="match status" value="1"/>
</dbReference>
<dbReference type="InterPro" id="IPR013088">
    <property type="entry name" value="Znf_NHR/GATA"/>
</dbReference>
<dbReference type="InterPro" id="IPR050274">
    <property type="entry name" value="Nuclear_hormone_rcpt_NR2"/>
</dbReference>
<dbReference type="SMART" id="SM00399">
    <property type="entry name" value="ZnF_C4"/>
    <property type="match status" value="1"/>
</dbReference>
<organism evidence="12 13">
    <name type="scientific">Pristionchus mayeri</name>
    <dbReference type="NCBI Taxonomy" id="1317129"/>
    <lineage>
        <taxon>Eukaryota</taxon>
        <taxon>Metazoa</taxon>
        <taxon>Ecdysozoa</taxon>
        <taxon>Nematoda</taxon>
        <taxon>Chromadorea</taxon>
        <taxon>Rhabditida</taxon>
        <taxon>Rhabditina</taxon>
        <taxon>Diplogasteromorpha</taxon>
        <taxon>Diplogasteroidea</taxon>
        <taxon>Neodiplogasteridae</taxon>
        <taxon>Pristionchus</taxon>
    </lineage>
</organism>
<reference evidence="13" key="1">
    <citation type="submission" date="2022-10" db="EMBL/GenBank/DDBJ databases">
        <title>Genome assembly of Pristionchus species.</title>
        <authorList>
            <person name="Yoshida K."/>
            <person name="Sommer R.J."/>
        </authorList>
    </citation>
    <scope>NUCLEOTIDE SEQUENCE [LARGE SCALE GENOMIC DNA]</scope>
    <source>
        <strain evidence="13">RS5460</strain>
    </source>
</reference>
<keyword evidence="10" id="KW-0472">Membrane</keyword>
<keyword evidence="3" id="KW-0863">Zinc-finger</keyword>
<dbReference type="Pfam" id="PF00105">
    <property type="entry name" value="zf-C4"/>
    <property type="match status" value="1"/>
</dbReference>
<dbReference type="PRINTS" id="PR00047">
    <property type="entry name" value="STROIDFINGER"/>
</dbReference>
<dbReference type="GO" id="GO:0003700">
    <property type="term" value="F:DNA-binding transcription factor activity"/>
    <property type="evidence" value="ECO:0007669"/>
    <property type="project" value="InterPro"/>
</dbReference>
<protein>
    <recommendedName>
        <fullName evidence="11">Nuclear receptor domain-containing protein</fullName>
    </recommendedName>
</protein>
<keyword evidence="13" id="KW-1185">Reference proteome</keyword>
<keyword evidence="7" id="KW-0804">Transcription</keyword>
<evidence type="ECO:0000256" key="10">
    <source>
        <dbReference type="SAM" id="Phobius"/>
    </source>
</evidence>
<evidence type="ECO:0000256" key="6">
    <source>
        <dbReference type="ARBA" id="ARBA00023125"/>
    </source>
</evidence>
<feature type="transmembrane region" description="Helical" evidence="10">
    <location>
        <begin position="6"/>
        <end position="28"/>
    </location>
</feature>
<feature type="non-terminal residue" evidence="12">
    <location>
        <position position="1"/>
    </location>
</feature>
<sequence length="404" mass="44635">ERERVVVSISLCTSLSSFHFTVCIHLVLPSPTRSNIISNLSTLHSPFQAFHLLCDVAFVHSIENAVSEVEILLLSLSLCLLSVSAREEIISPIFLLQYRCSCICRKVMELVNLSNGGRLNANSSQAEKMPRRKRAPDERQQCPEICVGCGAGASGYHYEAASCTSCKTFFRRTVLSGKSFTSCIKITACAMSGLMPCRSCRFDRCIDGGMNPFIILGINGADSNAVVQSAVRRMNCSEPSTSNSSSPEPATKRVISPTVFECTIDRIIGSLLHLETAYQTLRYCEKIDPRPNEYRLDTLIILPSLLNKSKMDSLEPKLRCPKQEPMSPTDRSTCCATYTSAPGLGFCVCESESDKKLAIRRSSLLDRVHEDIRLLPLHQPRRQESAVSSCDNHVLSSDGRLLLV</sequence>
<dbReference type="InterPro" id="IPR001628">
    <property type="entry name" value="Znf_hrmn_rcpt"/>
</dbReference>
<dbReference type="Proteomes" id="UP001328107">
    <property type="component" value="Unassembled WGS sequence"/>
</dbReference>